<organism evidence="1">
    <name type="scientific">Arundo donax</name>
    <name type="common">Giant reed</name>
    <name type="synonym">Donax arundinaceus</name>
    <dbReference type="NCBI Taxonomy" id="35708"/>
    <lineage>
        <taxon>Eukaryota</taxon>
        <taxon>Viridiplantae</taxon>
        <taxon>Streptophyta</taxon>
        <taxon>Embryophyta</taxon>
        <taxon>Tracheophyta</taxon>
        <taxon>Spermatophyta</taxon>
        <taxon>Magnoliopsida</taxon>
        <taxon>Liliopsida</taxon>
        <taxon>Poales</taxon>
        <taxon>Poaceae</taxon>
        <taxon>PACMAD clade</taxon>
        <taxon>Arundinoideae</taxon>
        <taxon>Arundineae</taxon>
        <taxon>Arundo</taxon>
    </lineage>
</organism>
<evidence type="ECO:0000313" key="1">
    <source>
        <dbReference type="EMBL" id="JAE29265.1"/>
    </source>
</evidence>
<reference evidence="1" key="1">
    <citation type="submission" date="2014-09" db="EMBL/GenBank/DDBJ databases">
        <authorList>
            <person name="Magalhaes I.L.F."/>
            <person name="Oliveira U."/>
            <person name="Santos F.R."/>
            <person name="Vidigal T.H.D.A."/>
            <person name="Brescovit A.D."/>
            <person name="Santos A.J."/>
        </authorList>
    </citation>
    <scope>NUCLEOTIDE SEQUENCE</scope>
    <source>
        <tissue evidence="1">Shoot tissue taken approximately 20 cm above the soil surface</tissue>
    </source>
</reference>
<dbReference type="EMBL" id="GBRH01168631">
    <property type="protein sequence ID" value="JAE29265.1"/>
    <property type="molecule type" value="Transcribed_RNA"/>
</dbReference>
<protein>
    <submittedName>
        <fullName evidence="1">Uncharacterized protein</fullName>
    </submittedName>
</protein>
<accession>A0A0A9GW97</accession>
<sequence length="32" mass="3860">MKFRMKQKKLLVCCNKLIVIIITFKLQHLTIN</sequence>
<proteinExistence type="predicted"/>
<name>A0A0A9GW97_ARUDO</name>
<dbReference type="AlphaFoldDB" id="A0A0A9GW97"/>
<reference evidence="1" key="2">
    <citation type="journal article" date="2015" name="Data Brief">
        <title>Shoot transcriptome of the giant reed, Arundo donax.</title>
        <authorList>
            <person name="Barrero R.A."/>
            <person name="Guerrero F.D."/>
            <person name="Moolhuijzen P."/>
            <person name="Goolsby J.A."/>
            <person name="Tidwell J."/>
            <person name="Bellgard S.E."/>
            <person name="Bellgard M.I."/>
        </authorList>
    </citation>
    <scope>NUCLEOTIDE SEQUENCE</scope>
    <source>
        <tissue evidence="1">Shoot tissue taken approximately 20 cm above the soil surface</tissue>
    </source>
</reference>